<keyword evidence="3 6" id="KW-0808">Transferase</keyword>
<accession>A9WBW8</accession>
<dbReference type="PANTHER" id="PTHR12001">
    <property type="entry name" value="GERANYLGERANYL PYROPHOSPHATE SYNTHASE"/>
    <property type="match status" value="1"/>
</dbReference>
<organism evidence="7 8">
    <name type="scientific">Chloroflexus aurantiacus (strain ATCC 29366 / DSM 635 / J-10-fl)</name>
    <dbReference type="NCBI Taxonomy" id="324602"/>
    <lineage>
        <taxon>Bacteria</taxon>
        <taxon>Bacillati</taxon>
        <taxon>Chloroflexota</taxon>
        <taxon>Chloroflexia</taxon>
        <taxon>Chloroflexales</taxon>
        <taxon>Chloroflexineae</taxon>
        <taxon>Chloroflexaceae</taxon>
        <taxon>Chloroflexus</taxon>
    </lineage>
</organism>
<comment type="similarity">
    <text evidence="2 6">Belongs to the FPP/GGPP synthase family.</text>
</comment>
<dbReference type="InParanoid" id="A9WBW8"/>
<evidence type="ECO:0000313" key="8">
    <source>
        <dbReference type="Proteomes" id="UP000002008"/>
    </source>
</evidence>
<dbReference type="Pfam" id="PF00348">
    <property type="entry name" value="polyprenyl_synt"/>
    <property type="match status" value="1"/>
</dbReference>
<evidence type="ECO:0000256" key="4">
    <source>
        <dbReference type="ARBA" id="ARBA00022723"/>
    </source>
</evidence>
<evidence type="ECO:0000256" key="3">
    <source>
        <dbReference type="ARBA" id="ARBA00022679"/>
    </source>
</evidence>
<dbReference type="EMBL" id="CP000909">
    <property type="protein sequence ID" value="ABY36920.1"/>
    <property type="molecule type" value="Genomic_DNA"/>
</dbReference>
<keyword evidence="8" id="KW-1185">Reference proteome</keyword>
<comment type="cofactor">
    <cofactor evidence="1">
        <name>Mg(2+)</name>
        <dbReference type="ChEBI" id="CHEBI:18420"/>
    </cofactor>
</comment>
<dbReference type="CDD" id="cd00685">
    <property type="entry name" value="Trans_IPPS_HT"/>
    <property type="match status" value="1"/>
</dbReference>
<reference evidence="8" key="1">
    <citation type="journal article" date="2011" name="BMC Genomics">
        <title>Complete genome sequence of the filamentous anoxygenic phototrophic bacterium Chloroflexus aurantiacus.</title>
        <authorList>
            <person name="Tang K.H."/>
            <person name="Barry K."/>
            <person name="Chertkov O."/>
            <person name="Dalin E."/>
            <person name="Han C.S."/>
            <person name="Hauser L.J."/>
            <person name="Honchak B.M."/>
            <person name="Karbach L.E."/>
            <person name="Land M.L."/>
            <person name="Lapidus A."/>
            <person name="Larimer F.W."/>
            <person name="Mikhailova N."/>
            <person name="Pitluck S."/>
            <person name="Pierson B.K."/>
            <person name="Blankenship R.E."/>
        </authorList>
    </citation>
    <scope>NUCLEOTIDE SEQUENCE [LARGE SCALE GENOMIC DNA]</scope>
    <source>
        <strain evidence="8">ATCC 29366 / DSM 635 / J-10-fl</strain>
    </source>
</reference>
<dbReference type="PROSITE" id="PS00723">
    <property type="entry name" value="POLYPRENYL_SYNTHASE_1"/>
    <property type="match status" value="1"/>
</dbReference>
<dbReference type="FunCoup" id="A9WBW8">
    <property type="interactions" value="367"/>
</dbReference>
<dbReference type="PANTHER" id="PTHR12001:SF69">
    <property type="entry name" value="ALL TRANS-POLYPRENYL-DIPHOSPHATE SYNTHASE PDSS1"/>
    <property type="match status" value="1"/>
</dbReference>
<evidence type="ECO:0000256" key="5">
    <source>
        <dbReference type="ARBA" id="ARBA00022842"/>
    </source>
</evidence>
<dbReference type="GO" id="GO:0008299">
    <property type="term" value="P:isoprenoid biosynthetic process"/>
    <property type="evidence" value="ECO:0000318"/>
    <property type="project" value="GO_Central"/>
</dbReference>
<evidence type="ECO:0000256" key="1">
    <source>
        <dbReference type="ARBA" id="ARBA00001946"/>
    </source>
</evidence>
<dbReference type="HOGENOM" id="CLU_014015_2_0_0"/>
<dbReference type="InterPro" id="IPR008949">
    <property type="entry name" value="Isoprenoid_synthase_dom_sf"/>
</dbReference>
<dbReference type="Gene3D" id="1.10.600.10">
    <property type="entry name" value="Farnesyl Diphosphate Synthase"/>
    <property type="match status" value="1"/>
</dbReference>
<keyword evidence="4" id="KW-0479">Metal-binding</keyword>
<dbReference type="STRING" id="324602.Caur_3742"/>
<evidence type="ECO:0000256" key="6">
    <source>
        <dbReference type="RuleBase" id="RU004466"/>
    </source>
</evidence>
<dbReference type="InterPro" id="IPR000092">
    <property type="entry name" value="Polyprenyl_synt"/>
</dbReference>
<evidence type="ECO:0000256" key="2">
    <source>
        <dbReference type="ARBA" id="ARBA00006706"/>
    </source>
</evidence>
<sequence>MAGYQLPFNPSGSFTVPEARTSLPSSHRLVGELPPQTAGGLAGIFHRADILADLGAIEQRLLECTQSRVAVISAAGMHTVRSGGKRLRAALAVLAARLGHYQLERVIHPAAAAELIHAASLVHDDLVDQANRRRGQITVHARWDNDVALMVGDYFFALAAAEMARSPDPRIITFYAEAVQTICEGELSPVTVAEPFDKALRQYLYKTGAKTAVLFEAACKAGMVAGGGSDEEIAALGSYGYDLGMAFQIIDDVLDFIGDERTLGKPAGNDLRQGTITLPLIYATAASPSQVLRDVLLHTPPSDTLVAEVIREVINAGGVAAAQTEAARYIDQAVSHLERFPSSPARQALIDIAHFVLERSV</sequence>
<protein>
    <submittedName>
        <fullName evidence="7">Polyprenyl synthetase</fullName>
    </submittedName>
</protein>
<dbReference type="KEGG" id="cau:Caur_3742"/>
<dbReference type="InterPro" id="IPR033749">
    <property type="entry name" value="Polyprenyl_synt_CS"/>
</dbReference>
<dbReference type="Proteomes" id="UP000002008">
    <property type="component" value="Chromosome"/>
</dbReference>
<evidence type="ECO:0000313" key="7">
    <source>
        <dbReference type="EMBL" id="ABY36920.1"/>
    </source>
</evidence>
<dbReference type="AlphaFoldDB" id="A9WBW8"/>
<dbReference type="GO" id="GO:0046872">
    <property type="term" value="F:metal ion binding"/>
    <property type="evidence" value="ECO:0007669"/>
    <property type="project" value="UniProtKB-KW"/>
</dbReference>
<dbReference type="EnsemblBacteria" id="ABY36920">
    <property type="protein sequence ID" value="ABY36920"/>
    <property type="gene ID" value="Caur_3742"/>
</dbReference>
<keyword evidence="5" id="KW-0460">Magnesium</keyword>
<dbReference type="PROSITE" id="PS00444">
    <property type="entry name" value="POLYPRENYL_SYNTHASE_2"/>
    <property type="match status" value="1"/>
</dbReference>
<dbReference type="SUPFAM" id="SSF48576">
    <property type="entry name" value="Terpenoid synthases"/>
    <property type="match status" value="1"/>
</dbReference>
<dbReference type="PATRIC" id="fig|324602.8.peg.4203"/>
<name>A9WBW8_CHLAA</name>
<proteinExistence type="inferred from homology"/>
<dbReference type="SFLD" id="SFLDS00005">
    <property type="entry name" value="Isoprenoid_Synthase_Type_I"/>
    <property type="match status" value="1"/>
</dbReference>
<dbReference type="RefSeq" id="WP_012259573.1">
    <property type="nucleotide sequence ID" value="NC_010175.1"/>
</dbReference>
<gene>
    <name evidence="7" type="ordered locus">Caur_3742</name>
</gene>
<dbReference type="GO" id="GO:0004659">
    <property type="term" value="F:prenyltransferase activity"/>
    <property type="evidence" value="ECO:0000318"/>
    <property type="project" value="GO_Central"/>
</dbReference>
<dbReference type="eggNOG" id="COG0142">
    <property type="taxonomic scope" value="Bacteria"/>
</dbReference>